<sequence>MPLPFYPACLPLSLGALPYRSAVQALDVARRYAGTLLAWPQLPQRSFREQCLVQSIIGFPGLVVDAAAFRVYVDRREAERRLDALLLAYLEHTIDYAALSADDAAGLAEIVRIGGGRDLRAVKGQILGPISVALQMTDEHEQPLIYDDMLFDAIAHMLRLRVAWQELRLSEIAPATIMCIDEPLLEAVASPFFPHDWDRVAGQIDDVLAGISGCRALYTRGNVDLNHLMHTSVELLIAESAVYRRLCASGCDELSAFLERGGMVGIGIIPSDANRLASVSVDSLFEEFASLLDDFTSQGVARDRMLQQMVISPAQSLGYLDSASAERALYLLAGVSQRIREEYALI</sequence>
<evidence type="ECO:0000313" key="1">
    <source>
        <dbReference type="EMBL" id="ABU56292.1"/>
    </source>
</evidence>
<dbReference type="HOGENOM" id="CLU_789227_0_0_0"/>
<dbReference type="Proteomes" id="UP000000263">
    <property type="component" value="Chromosome"/>
</dbReference>
<organism evidence="1 2">
    <name type="scientific">Roseiflexus castenholzii (strain DSM 13941 / HLO8)</name>
    <dbReference type="NCBI Taxonomy" id="383372"/>
    <lineage>
        <taxon>Bacteria</taxon>
        <taxon>Bacillati</taxon>
        <taxon>Chloroflexota</taxon>
        <taxon>Chloroflexia</taxon>
        <taxon>Chloroflexales</taxon>
        <taxon>Roseiflexineae</taxon>
        <taxon>Roseiflexaceae</taxon>
        <taxon>Roseiflexus</taxon>
    </lineage>
</organism>
<dbReference type="KEGG" id="rca:Rcas_0157"/>
<keyword evidence="2" id="KW-1185">Reference proteome</keyword>
<dbReference type="STRING" id="383372.Rcas_0157"/>
<protein>
    <submittedName>
        <fullName evidence="1">Uncharacterized protein</fullName>
    </submittedName>
</protein>
<evidence type="ECO:0000313" key="2">
    <source>
        <dbReference type="Proteomes" id="UP000000263"/>
    </source>
</evidence>
<reference evidence="1 2" key="1">
    <citation type="submission" date="2007-08" db="EMBL/GenBank/DDBJ databases">
        <title>Complete sequence of Roseiflexus castenholzii DSM 13941.</title>
        <authorList>
            <consortium name="US DOE Joint Genome Institute"/>
            <person name="Copeland A."/>
            <person name="Lucas S."/>
            <person name="Lapidus A."/>
            <person name="Barry K."/>
            <person name="Glavina del Rio T."/>
            <person name="Dalin E."/>
            <person name="Tice H."/>
            <person name="Pitluck S."/>
            <person name="Thompson L.S."/>
            <person name="Brettin T."/>
            <person name="Bruce D."/>
            <person name="Detter J.C."/>
            <person name="Han C."/>
            <person name="Tapia R."/>
            <person name="Schmutz J."/>
            <person name="Larimer F."/>
            <person name="Land M."/>
            <person name="Hauser L."/>
            <person name="Kyrpides N."/>
            <person name="Mikhailova N."/>
            <person name="Bryant D.A."/>
            <person name="Hanada S."/>
            <person name="Tsukatani Y."/>
            <person name="Richardson P."/>
        </authorList>
    </citation>
    <scope>NUCLEOTIDE SEQUENCE [LARGE SCALE GENOMIC DNA]</scope>
    <source>
        <strain evidence="2">DSM 13941 / HLO8</strain>
    </source>
</reference>
<dbReference type="AlphaFoldDB" id="A7NFR3"/>
<dbReference type="Gene3D" id="3.20.20.210">
    <property type="match status" value="1"/>
</dbReference>
<dbReference type="InterPro" id="IPR038071">
    <property type="entry name" value="UROD/MetE-like_sf"/>
</dbReference>
<dbReference type="eggNOG" id="COG0620">
    <property type="taxonomic scope" value="Bacteria"/>
</dbReference>
<dbReference type="RefSeq" id="WP_011997697.1">
    <property type="nucleotide sequence ID" value="NC_009767.1"/>
</dbReference>
<proteinExistence type="predicted"/>
<dbReference type="OrthoDB" id="144815at2"/>
<gene>
    <name evidence="1" type="ordered locus">Rcas_0157</name>
</gene>
<dbReference type="SUPFAM" id="SSF51726">
    <property type="entry name" value="UROD/MetE-like"/>
    <property type="match status" value="1"/>
</dbReference>
<accession>A7NFR3</accession>
<name>A7NFR3_ROSCS</name>
<dbReference type="EMBL" id="CP000804">
    <property type="protein sequence ID" value="ABU56292.1"/>
    <property type="molecule type" value="Genomic_DNA"/>
</dbReference>